<accession>A0AAD7UKI0</accession>
<dbReference type="Proteomes" id="UP001230188">
    <property type="component" value="Unassembled WGS sequence"/>
</dbReference>
<dbReference type="EMBL" id="JAQMWT010000109">
    <property type="protein sequence ID" value="KAJ8610354.1"/>
    <property type="molecule type" value="Genomic_DNA"/>
</dbReference>
<dbReference type="InterPro" id="IPR002781">
    <property type="entry name" value="TM_pro_TauE-like"/>
</dbReference>
<keyword evidence="5" id="KW-0175">Coiled coil</keyword>
<keyword evidence="3 6" id="KW-1133">Transmembrane helix</keyword>
<name>A0AAD7UKI0_9STRA</name>
<dbReference type="GO" id="GO:0016567">
    <property type="term" value="P:protein ubiquitination"/>
    <property type="evidence" value="ECO:0007669"/>
    <property type="project" value="TreeGrafter"/>
</dbReference>
<reference evidence="7" key="1">
    <citation type="submission" date="2023-01" db="EMBL/GenBank/DDBJ databases">
        <title>Metagenome sequencing of chrysophaentin producing Chrysophaeum taylorii.</title>
        <authorList>
            <person name="Davison J."/>
            <person name="Bewley C."/>
        </authorList>
    </citation>
    <scope>NUCLEOTIDE SEQUENCE</scope>
    <source>
        <strain evidence="7">NIES-1699</strain>
    </source>
</reference>
<dbReference type="PANTHER" id="PTHR14255">
    <property type="entry name" value="CEREBLON"/>
    <property type="match status" value="1"/>
</dbReference>
<dbReference type="GO" id="GO:0016020">
    <property type="term" value="C:membrane"/>
    <property type="evidence" value="ECO:0007669"/>
    <property type="project" value="UniProtKB-SubCell"/>
</dbReference>
<dbReference type="PANTHER" id="PTHR14255:SF3">
    <property type="entry name" value="SULFITE EXPORTER TAUE_SAFE FAMILY PROTEIN 5-RELATED"/>
    <property type="match status" value="1"/>
</dbReference>
<evidence type="ECO:0000256" key="2">
    <source>
        <dbReference type="ARBA" id="ARBA00022692"/>
    </source>
</evidence>
<sequence length="485" mass="51047">MRRLVSLMRDRRVVVGLVVTGIVATQVLTTSIEARRRLQGGEITIDPVTRHKRLSPMGTRDWVGIGCAILGLMIAAGGGIGGGGMLVPIYVLVMGFEPKFAIPLSNFTVLGGAITNVCMNAAKRHPHADRPLVDWDLLLLMEPQTLAGALVGGFVNKLAPEFLLTVMLVVLLALTSERTLKKGLKLYKNESEAKRVAQLSAIAEAEAAAVAAEATEALLEDETKEEEKDVEAQRAKDASSSSELAAIVEEEKQAAPGWKVAVLLGMFLLIVSINLAKGGGAFPSPLGIACGSKGFWLATALMFASLLAISLSVRDYLVKRTLAKDKLGYEYVAGDFRWDASATLKYPSICFFAGMCGGLFGIGGGIVNGPLMLELGVLPQVASATTACMILLTSTTAATTFLVFGLVQLDYAANLFWVGVGATAVGQLGMSYLIKKSGRSSYVAFAIGAVVTLSCILMGGHGLFSLAYQAEDAPHKSGGICAKGD</sequence>
<proteinExistence type="predicted"/>
<feature type="coiled-coil region" evidence="5">
    <location>
        <begin position="202"/>
        <end position="236"/>
    </location>
</feature>
<organism evidence="7 8">
    <name type="scientific">Chrysophaeum taylorii</name>
    <dbReference type="NCBI Taxonomy" id="2483200"/>
    <lineage>
        <taxon>Eukaryota</taxon>
        <taxon>Sar</taxon>
        <taxon>Stramenopiles</taxon>
        <taxon>Ochrophyta</taxon>
        <taxon>Pelagophyceae</taxon>
        <taxon>Pelagomonadales</taxon>
        <taxon>Pelagomonadaceae</taxon>
        <taxon>Chrysophaeum</taxon>
    </lineage>
</organism>
<gene>
    <name evidence="7" type="ORF">CTAYLR_003889</name>
</gene>
<comment type="subcellular location">
    <subcellularLocation>
        <location evidence="1">Membrane</location>
        <topology evidence="1">Multi-pass membrane protein</topology>
    </subcellularLocation>
</comment>
<evidence type="ECO:0000256" key="1">
    <source>
        <dbReference type="ARBA" id="ARBA00004141"/>
    </source>
</evidence>
<dbReference type="GO" id="GO:0031464">
    <property type="term" value="C:Cul4A-RING E3 ubiquitin ligase complex"/>
    <property type="evidence" value="ECO:0007669"/>
    <property type="project" value="TreeGrafter"/>
</dbReference>
<protein>
    <recommendedName>
        <fullName evidence="9">Sulfite exporter TauE/SafE</fullName>
    </recommendedName>
</protein>
<evidence type="ECO:0000313" key="8">
    <source>
        <dbReference type="Proteomes" id="UP001230188"/>
    </source>
</evidence>
<feature type="transmembrane region" description="Helical" evidence="6">
    <location>
        <begin position="158"/>
        <end position="175"/>
    </location>
</feature>
<feature type="transmembrane region" description="Helical" evidence="6">
    <location>
        <begin position="100"/>
        <end position="122"/>
    </location>
</feature>
<comment type="caution">
    <text evidence="7">The sequence shown here is derived from an EMBL/GenBank/DDBJ whole genome shotgun (WGS) entry which is preliminary data.</text>
</comment>
<feature type="transmembrane region" description="Helical" evidence="6">
    <location>
        <begin position="440"/>
        <end position="459"/>
    </location>
</feature>
<feature type="transmembrane region" description="Helical" evidence="6">
    <location>
        <begin position="381"/>
        <end position="407"/>
    </location>
</feature>
<feature type="transmembrane region" description="Helical" evidence="6">
    <location>
        <begin position="62"/>
        <end position="93"/>
    </location>
</feature>
<dbReference type="AlphaFoldDB" id="A0AAD7UKI0"/>
<keyword evidence="2 6" id="KW-0812">Transmembrane</keyword>
<evidence type="ECO:0000256" key="6">
    <source>
        <dbReference type="SAM" id="Phobius"/>
    </source>
</evidence>
<evidence type="ECO:0000256" key="5">
    <source>
        <dbReference type="SAM" id="Coils"/>
    </source>
</evidence>
<feature type="transmembrane region" description="Helical" evidence="6">
    <location>
        <begin position="414"/>
        <end position="434"/>
    </location>
</feature>
<evidence type="ECO:0000256" key="3">
    <source>
        <dbReference type="ARBA" id="ARBA00022989"/>
    </source>
</evidence>
<evidence type="ECO:0000313" key="7">
    <source>
        <dbReference type="EMBL" id="KAJ8610354.1"/>
    </source>
</evidence>
<evidence type="ECO:0000256" key="4">
    <source>
        <dbReference type="ARBA" id="ARBA00023136"/>
    </source>
</evidence>
<keyword evidence="4 6" id="KW-0472">Membrane</keyword>
<feature type="transmembrane region" description="Helical" evidence="6">
    <location>
        <begin position="295"/>
        <end position="317"/>
    </location>
</feature>
<keyword evidence="8" id="KW-1185">Reference proteome</keyword>
<feature type="transmembrane region" description="Helical" evidence="6">
    <location>
        <begin position="346"/>
        <end position="369"/>
    </location>
</feature>
<dbReference type="Pfam" id="PF01925">
    <property type="entry name" value="TauE"/>
    <property type="match status" value="1"/>
</dbReference>
<feature type="transmembrane region" description="Helical" evidence="6">
    <location>
        <begin position="257"/>
        <end position="275"/>
    </location>
</feature>
<evidence type="ECO:0008006" key="9">
    <source>
        <dbReference type="Google" id="ProtNLM"/>
    </source>
</evidence>